<sequence>GSDGALRTDAGKGWGVSLLIARRAGEDGTSRQQVSRKA</sequence>
<evidence type="ECO:0000313" key="1">
    <source>
        <dbReference type="EMBL" id="MCI85275.1"/>
    </source>
</evidence>
<evidence type="ECO:0000313" key="2">
    <source>
        <dbReference type="Proteomes" id="UP000265520"/>
    </source>
</evidence>
<comment type="caution">
    <text evidence="1">The sequence shown here is derived from an EMBL/GenBank/DDBJ whole genome shotgun (WGS) entry which is preliminary data.</text>
</comment>
<accession>A0A392VEL3</accession>
<organism evidence="1 2">
    <name type="scientific">Trifolium medium</name>
    <dbReference type="NCBI Taxonomy" id="97028"/>
    <lineage>
        <taxon>Eukaryota</taxon>
        <taxon>Viridiplantae</taxon>
        <taxon>Streptophyta</taxon>
        <taxon>Embryophyta</taxon>
        <taxon>Tracheophyta</taxon>
        <taxon>Spermatophyta</taxon>
        <taxon>Magnoliopsida</taxon>
        <taxon>eudicotyledons</taxon>
        <taxon>Gunneridae</taxon>
        <taxon>Pentapetalae</taxon>
        <taxon>rosids</taxon>
        <taxon>fabids</taxon>
        <taxon>Fabales</taxon>
        <taxon>Fabaceae</taxon>
        <taxon>Papilionoideae</taxon>
        <taxon>50 kb inversion clade</taxon>
        <taxon>NPAAA clade</taxon>
        <taxon>Hologalegina</taxon>
        <taxon>IRL clade</taxon>
        <taxon>Trifolieae</taxon>
        <taxon>Trifolium</taxon>
    </lineage>
</organism>
<reference evidence="1 2" key="1">
    <citation type="journal article" date="2018" name="Front. Plant Sci.">
        <title>Red Clover (Trifolium pratense) and Zigzag Clover (T. medium) - A Picture of Genomic Similarities and Differences.</title>
        <authorList>
            <person name="Dluhosova J."/>
            <person name="Istvanek J."/>
            <person name="Nedelnik J."/>
            <person name="Repkova J."/>
        </authorList>
    </citation>
    <scope>NUCLEOTIDE SEQUENCE [LARGE SCALE GENOMIC DNA]</scope>
    <source>
        <strain evidence="2">cv. 10/8</strain>
        <tissue evidence="1">Leaf</tissue>
    </source>
</reference>
<dbReference type="EMBL" id="LXQA011111582">
    <property type="protein sequence ID" value="MCI85275.1"/>
    <property type="molecule type" value="Genomic_DNA"/>
</dbReference>
<proteinExistence type="predicted"/>
<feature type="non-terminal residue" evidence="1">
    <location>
        <position position="1"/>
    </location>
</feature>
<protein>
    <submittedName>
        <fullName evidence="1">Uncharacterized protein</fullName>
    </submittedName>
</protein>
<keyword evidence="2" id="KW-1185">Reference proteome</keyword>
<name>A0A392VEL3_9FABA</name>
<dbReference type="AlphaFoldDB" id="A0A392VEL3"/>
<dbReference type="Proteomes" id="UP000265520">
    <property type="component" value="Unassembled WGS sequence"/>
</dbReference>